<keyword evidence="1" id="KW-0472">Membrane</keyword>
<dbReference type="AlphaFoldDB" id="A0A1G9VTH1"/>
<name>A0A1G9VTH1_ALLAB</name>
<feature type="transmembrane region" description="Helical" evidence="1">
    <location>
        <begin position="118"/>
        <end position="140"/>
    </location>
</feature>
<feature type="transmembrane region" description="Helical" evidence="1">
    <location>
        <begin position="95"/>
        <end position="111"/>
    </location>
</feature>
<gene>
    <name evidence="2" type="ORF">SAMN04489726_3230</name>
</gene>
<proteinExistence type="predicted"/>
<reference evidence="2 3" key="1">
    <citation type="submission" date="2016-10" db="EMBL/GenBank/DDBJ databases">
        <authorList>
            <person name="de Groot N.N."/>
        </authorList>
    </citation>
    <scope>NUCLEOTIDE SEQUENCE [LARGE SCALE GENOMIC DNA]</scope>
    <source>
        <strain evidence="2 3">DSM 44149</strain>
    </source>
</reference>
<accession>A0A1G9VTH1</accession>
<dbReference type="OrthoDB" id="10003879at2"/>
<dbReference type="RefSeq" id="WP_030431402.1">
    <property type="nucleotide sequence ID" value="NZ_JOEF01000019.1"/>
</dbReference>
<dbReference type="Proteomes" id="UP000183376">
    <property type="component" value="Chromosome I"/>
</dbReference>
<feature type="transmembrane region" description="Helical" evidence="1">
    <location>
        <begin position="224"/>
        <end position="248"/>
    </location>
</feature>
<dbReference type="STRING" id="211114.SAMN04489726_3230"/>
<keyword evidence="1" id="KW-0812">Transmembrane</keyword>
<evidence type="ECO:0000313" key="2">
    <source>
        <dbReference type="EMBL" id="SDM75562.1"/>
    </source>
</evidence>
<feature type="transmembrane region" description="Helical" evidence="1">
    <location>
        <begin position="146"/>
        <end position="179"/>
    </location>
</feature>
<keyword evidence="3" id="KW-1185">Reference proteome</keyword>
<protein>
    <submittedName>
        <fullName evidence="2">Uncharacterized protein</fullName>
    </submittedName>
</protein>
<keyword evidence="1" id="KW-1133">Transmembrane helix</keyword>
<dbReference type="EMBL" id="LT629701">
    <property type="protein sequence ID" value="SDM75562.1"/>
    <property type="molecule type" value="Genomic_DNA"/>
</dbReference>
<feature type="transmembrane region" description="Helical" evidence="1">
    <location>
        <begin position="71"/>
        <end position="89"/>
    </location>
</feature>
<sequence length="266" mass="28860">MNSGPAVTRWLPPLTAALALIAYALHRNIPRAQDLSQPSPTRRDDLGWALLNFGVFDVVDDNRVFPLQWEVLTLAVLVFAVAAGCHWWRTREIPWLWAPVFLAFLLVLTAVKSLSFNNIALAMSAVVVGTLLVCAGLALFRRDRLWGLAGVFGASLVITLLRPVDGFLVVLFAVVLAYAVMQRGAVLALTAVAYLVVVWWPQWTVDQSAGLQILSGDSLGDLDWFWLSARVYLGPVLVLLLGAIAAALSANRGGPEEPGPPRDVTA</sequence>
<feature type="transmembrane region" description="Helical" evidence="1">
    <location>
        <begin position="186"/>
        <end position="204"/>
    </location>
</feature>
<evidence type="ECO:0000256" key="1">
    <source>
        <dbReference type="SAM" id="Phobius"/>
    </source>
</evidence>
<evidence type="ECO:0000313" key="3">
    <source>
        <dbReference type="Proteomes" id="UP000183376"/>
    </source>
</evidence>
<organism evidence="2 3">
    <name type="scientific">Allokutzneria albata</name>
    <name type="common">Kibdelosporangium albatum</name>
    <dbReference type="NCBI Taxonomy" id="211114"/>
    <lineage>
        <taxon>Bacteria</taxon>
        <taxon>Bacillati</taxon>
        <taxon>Actinomycetota</taxon>
        <taxon>Actinomycetes</taxon>
        <taxon>Pseudonocardiales</taxon>
        <taxon>Pseudonocardiaceae</taxon>
        <taxon>Allokutzneria</taxon>
    </lineage>
</organism>